<dbReference type="HOGENOM" id="CLU_071678_0_0_1"/>
<evidence type="ECO:0000313" key="3">
    <source>
        <dbReference type="Proteomes" id="UP000027238"/>
    </source>
</evidence>
<dbReference type="OMA" id="ENTLAMP"/>
<feature type="region of interest" description="Disordered" evidence="1">
    <location>
        <begin position="1"/>
        <end position="22"/>
    </location>
</feature>
<evidence type="ECO:0000313" key="2">
    <source>
        <dbReference type="EMBL" id="KDN60190.1"/>
    </source>
</evidence>
<accession>A0A066X2I9</accession>
<reference evidence="3" key="1">
    <citation type="journal article" date="2014" name="Genome Announc.">
        <title>Draft genome sequence of Colletotrichum sublineola, a destructive pathogen of cultivated sorghum.</title>
        <authorList>
            <person name="Baroncelli R."/>
            <person name="Sanz-Martin J.M."/>
            <person name="Rech G.E."/>
            <person name="Sukno S.A."/>
            <person name="Thon M.R."/>
        </authorList>
    </citation>
    <scope>NUCLEOTIDE SEQUENCE [LARGE SCALE GENOMIC DNA]</scope>
    <source>
        <strain evidence="3">TX430BB</strain>
    </source>
</reference>
<protein>
    <submittedName>
        <fullName evidence="2">Uncharacterized protein</fullName>
    </submittedName>
</protein>
<comment type="caution">
    <text evidence="2">The sequence shown here is derived from an EMBL/GenBank/DDBJ whole genome shotgun (WGS) entry which is preliminary data.</text>
</comment>
<name>A0A066X2I9_COLSU</name>
<dbReference type="OrthoDB" id="6499973at2759"/>
<sequence>MAQLPPVDMAIASPTPRFPGDVEPERLSRIALRYLTPHDGSHDYAYSWGYTVFRTAYGPGSDEAFAKAIERLAVYAKRFTQDEHARLRVGQGAFDPRPNEELWSRYYCEEVQDEETLANATESKVGEVFDAWIGRHRRAATIGNGTSPSPNARFLFALMLDEESIENILELPEDPRAPVYRCTSWVKVITNRVRSAEEGCEGGRWWLRVGIIDYLWPMWFYPFDPDVMLEEMGWEEAEDGVQNLWGSPSDWFEEIMAHQDAAT</sequence>
<evidence type="ECO:0000256" key="1">
    <source>
        <dbReference type="SAM" id="MobiDB-lite"/>
    </source>
</evidence>
<gene>
    <name evidence="2" type="ORF">CSUB01_06987</name>
</gene>
<dbReference type="STRING" id="1173701.A0A066X2I9"/>
<keyword evidence="3" id="KW-1185">Reference proteome</keyword>
<dbReference type="Proteomes" id="UP000027238">
    <property type="component" value="Unassembled WGS sequence"/>
</dbReference>
<organism evidence="2 3">
    <name type="scientific">Colletotrichum sublineola</name>
    <name type="common">Sorghum anthracnose fungus</name>
    <dbReference type="NCBI Taxonomy" id="1173701"/>
    <lineage>
        <taxon>Eukaryota</taxon>
        <taxon>Fungi</taxon>
        <taxon>Dikarya</taxon>
        <taxon>Ascomycota</taxon>
        <taxon>Pezizomycotina</taxon>
        <taxon>Sordariomycetes</taxon>
        <taxon>Hypocreomycetidae</taxon>
        <taxon>Glomerellales</taxon>
        <taxon>Glomerellaceae</taxon>
        <taxon>Colletotrichum</taxon>
        <taxon>Colletotrichum graminicola species complex</taxon>
    </lineage>
</organism>
<dbReference type="eggNOG" id="ENOG502SX1Y">
    <property type="taxonomic scope" value="Eukaryota"/>
</dbReference>
<dbReference type="EMBL" id="JMSE01001542">
    <property type="protein sequence ID" value="KDN60190.1"/>
    <property type="molecule type" value="Genomic_DNA"/>
</dbReference>
<dbReference type="AlphaFoldDB" id="A0A066X2I9"/>
<proteinExistence type="predicted"/>